<dbReference type="EMBL" id="CP053021">
    <property type="protein sequence ID" value="QJR03054.1"/>
    <property type="molecule type" value="Genomic_DNA"/>
</dbReference>
<feature type="domain" description="Glycosyl-hydrolase 97 N-terminal" evidence="5">
    <location>
        <begin position="30"/>
        <end position="286"/>
    </location>
</feature>
<protein>
    <submittedName>
        <fullName evidence="7">Glycoside hydrolase family 97 protein</fullName>
    </submittedName>
</protein>
<dbReference type="InterPro" id="IPR013780">
    <property type="entry name" value="Glyco_hydro_b"/>
</dbReference>
<name>A0A6M4G911_SPHYA</name>
<dbReference type="AlphaFoldDB" id="A0A6M4G911"/>
<dbReference type="Pfam" id="PF14508">
    <property type="entry name" value="GH97_N"/>
    <property type="match status" value="1"/>
</dbReference>
<dbReference type="InterPro" id="IPR029483">
    <property type="entry name" value="GH97_C"/>
</dbReference>
<dbReference type="Gene3D" id="2.70.98.10">
    <property type="match status" value="1"/>
</dbReference>
<feature type="domain" description="Glycosyl-hydrolase 97 C-terminal oligomerisation" evidence="6">
    <location>
        <begin position="563"/>
        <end position="651"/>
    </location>
</feature>
<dbReference type="InterPro" id="IPR014718">
    <property type="entry name" value="GH-type_carb-bd"/>
</dbReference>
<evidence type="ECO:0000256" key="3">
    <source>
        <dbReference type="SAM" id="SignalP"/>
    </source>
</evidence>
<evidence type="ECO:0000313" key="7">
    <source>
        <dbReference type="EMBL" id="QJR03054.1"/>
    </source>
</evidence>
<dbReference type="InterPro" id="IPR017853">
    <property type="entry name" value="GH"/>
</dbReference>
<accession>A0A6M4G911</accession>
<dbReference type="Pfam" id="PF10566">
    <property type="entry name" value="Glyco_hydro_97"/>
    <property type="match status" value="1"/>
</dbReference>
<evidence type="ECO:0000313" key="8">
    <source>
        <dbReference type="Proteomes" id="UP000502611"/>
    </source>
</evidence>
<sequence>MRGRRALPLLALPLFTLGYALPAAAQSRVVASPDGHNRISLTLDAQGQPLWSVDRDGHRLVDPSPLGLTLDDGPLATNLALTASQASSGEDRYPIVAGKAASAADRYRALRVELTQKDGANRALTVELRAYDDGVAFRTILPVQPQIAVSVIREERTEFRVAADSRCWGFNIGSFGKSHEGEYEPVEPAKVRPHNLFDLPMLCESGGKALAITEAGLSDYAGLYLTGRGDGGPGFAARLSPALDDPRVAVRGKVGAPLASPWRLVMLADRAGDLAASTLVTSLAEPSRVAQTDWIRPGLSAWDWWNGPSLKGVDKAGTNTATAKAYIDFAAANGLPYSLIDEGWYQGAGGGGDVRPGADVMHWTPDIDLPGLIDYAGRKGVRLWLWFNWRALDADMEAALAQYARMGIAGIKVDFMDRDDQAMVAWYHRLLEVAARHKLMVNLHGAYVPRGLTRTYPNFLTQEGVMGAEYNKWSRRITADHNVMLAYTRGLLGPMDYTPGGFNNVAPADFAIRNDLPFVQTTRAHGLALYVVYESPFACVSDSPDSYAASPAGLDVIRMLPTSWDETRFLAGDVGDYVAIARRKGRRWYVGILNNSQARHVELPIGKLGSSFRMTMWQDGERPRDIVQTSRPADGSISISLAASGGAVLILDP</sequence>
<dbReference type="Gene3D" id="2.60.40.1180">
    <property type="entry name" value="Golgi alpha-mannosidase II"/>
    <property type="match status" value="1"/>
</dbReference>
<proteinExistence type="predicted"/>
<dbReference type="InterPro" id="IPR052720">
    <property type="entry name" value="Glycosyl_hydrolase_97"/>
</dbReference>
<feature type="signal peptide" evidence="3">
    <location>
        <begin position="1"/>
        <end position="25"/>
    </location>
</feature>
<evidence type="ECO:0000259" key="5">
    <source>
        <dbReference type="Pfam" id="PF14508"/>
    </source>
</evidence>
<evidence type="ECO:0000259" key="4">
    <source>
        <dbReference type="Pfam" id="PF10566"/>
    </source>
</evidence>
<dbReference type="SUPFAM" id="SSF51445">
    <property type="entry name" value="(Trans)glycosidases"/>
    <property type="match status" value="1"/>
</dbReference>
<dbReference type="RefSeq" id="WP_169861354.1">
    <property type="nucleotide sequence ID" value="NZ_CP053021.1"/>
</dbReference>
<dbReference type="InterPro" id="IPR019563">
    <property type="entry name" value="GH97_catalytic"/>
</dbReference>
<dbReference type="Proteomes" id="UP000502611">
    <property type="component" value="Chromosome"/>
</dbReference>
<organism evidence="7 8">
    <name type="scientific">Sphingobium yanoikuyae</name>
    <name type="common">Sphingomonas yanoikuyae</name>
    <dbReference type="NCBI Taxonomy" id="13690"/>
    <lineage>
        <taxon>Bacteria</taxon>
        <taxon>Pseudomonadati</taxon>
        <taxon>Pseudomonadota</taxon>
        <taxon>Alphaproteobacteria</taxon>
        <taxon>Sphingomonadales</taxon>
        <taxon>Sphingomonadaceae</taxon>
        <taxon>Sphingobium</taxon>
    </lineage>
</organism>
<feature type="chain" id="PRO_5026995341" evidence="3">
    <location>
        <begin position="26"/>
        <end position="653"/>
    </location>
</feature>
<dbReference type="Pfam" id="PF14509">
    <property type="entry name" value="GH97_C"/>
    <property type="match status" value="1"/>
</dbReference>
<dbReference type="GO" id="GO:0030246">
    <property type="term" value="F:carbohydrate binding"/>
    <property type="evidence" value="ECO:0007669"/>
    <property type="project" value="InterPro"/>
</dbReference>
<evidence type="ECO:0000256" key="2">
    <source>
        <dbReference type="ARBA" id="ARBA00023295"/>
    </source>
</evidence>
<feature type="domain" description="Glycosyl-hydrolase 97 catalytic" evidence="4">
    <location>
        <begin position="304"/>
        <end position="465"/>
    </location>
</feature>
<keyword evidence="3" id="KW-0732">Signal</keyword>
<evidence type="ECO:0000259" key="6">
    <source>
        <dbReference type="Pfam" id="PF14509"/>
    </source>
</evidence>
<reference evidence="7 8" key="1">
    <citation type="submission" date="2020-04" db="EMBL/GenBank/DDBJ databases">
        <title>The Whole Genome Analysis of High salt-tolerant Sphingobium yanoikuyae YC-XJ2 with Aryl organophosphorus flame retardants (aryl-OPFRs)-degrading capacity and characteristics of Related phosphotriesterase.</title>
        <authorList>
            <person name="Li X."/>
        </authorList>
    </citation>
    <scope>NUCLEOTIDE SEQUENCE [LARGE SCALE GENOMIC DNA]</scope>
    <source>
        <strain evidence="7 8">YC-XJ2</strain>
    </source>
</reference>
<gene>
    <name evidence="7" type="ORF">HH800_13265</name>
</gene>
<keyword evidence="2" id="KW-0326">Glycosidase</keyword>
<dbReference type="PANTHER" id="PTHR35803">
    <property type="entry name" value="GLUCAN 1,4-ALPHA-GLUCOSIDASE SUSB-RELATED"/>
    <property type="match status" value="1"/>
</dbReference>
<dbReference type="InterPro" id="IPR013785">
    <property type="entry name" value="Aldolase_TIM"/>
</dbReference>
<dbReference type="GO" id="GO:0016798">
    <property type="term" value="F:hydrolase activity, acting on glycosyl bonds"/>
    <property type="evidence" value="ECO:0007669"/>
    <property type="project" value="UniProtKB-KW"/>
</dbReference>
<dbReference type="InterPro" id="IPR029486">
    <property type="entry name" value="GH97_N"/>
</dbReference>
<dbReference type="PANTHER" id="PTHR35803:SF2">
    <property type="entry name" value="RETAINING ALPHA-GALACTOSIDASE"/>
    <property type="match status" value="1"/>
</dbReference>
<dbReference type="Gene3D" id="3.20.20.70">
    <property type="entry name" value="Aldolase class I"/>
    <property type="match status" value="1"/>
</dbReference>
<evidence type="ECO:0000256" key="1">
    <source>
        <dbReference type="ARBA" id="ARBA00022801"/>
    </source>
</evidence>
<keyword evidence="1 7" id="KW-0378">Hydrolase</keyword>